<keyword evidence="2" id="KW-1185">Reference proteome</keyword>
<proteinExistence type="predicted"/>
<evidence type="ECO:0000313" key="2">
    <source>
        <dbReference type="Proteomes" id="UP000789706"/>
    </source>
</evidence>
<protein>
    <submittedName>
        <fullName evidence="1">7815_t:CDS:1</fullName>
    </submittedName>
</protein>
<reference evidence="1" key="1">
    <citation type="submission" date="2021-06" db="EMBL/GenBank/DDBJ databases">
        <authorList>
            <person name="Kallberg Y."/>
            <person name="Tangrot J."/>
            <person name="Rosling A."/>
        </authorList>
    </citation>
    <scope>NUCLEOTIDE SEQUENCE</scope>
    <source>
        <strain evidence="1">AZ414A</strain>
    </source>
</reference>
<name>A0A9N9AZR9_9GLOM</name>
<dbReference type="OrthoDB" id="2408466at2759"/>
<dbReference type="AlphaFoldDB" id="A0A9N9AZR9"/>
<gene>
    <name evidence="1" type="ORF">DEBURN_LOCUS6958</name>
</gene>
<organism evidence="1 2">
    <name type="scientific">Diversispora eburnea</name>
    <dbReference type="NCBI Taxonomy" id="1213867"/>
    <lineage>
        <taxon>Eukaryota</taxon>
        <taxon>Fungi</taxon>
        <taxon>Fungi incertae sedis</taxon>
        <taxon>Mucoromycota</taxon>
        <taxon>Glomeromycotina</taxon>
        <taxon>Glomeromycetes</taxon>
        <taxon>Diversisporales</taxon>
        <taxon>Diversisporaceae</taxon>
        <taxon>Diversispora</taxon>
    </lineage>
</organism>
<evidence type="ECO:0000313" key="1">
    <source>
        <dbReference type="EMBL" id="CAG8548037.1"/>
    </source>
</evidence>
<accession>A0A9N9AZR9</accession>
<sequence>MRTGLRCEFTGTAKKRGPRNGTVEVIKSPARRIENVLKKDPSLKDAIDNLLAKNNFRSTVSLARPPSIIPSDAPIVIIDDDTGITTDASQSHGIPRPLIINNGSGNFSRQRRHVTNVYPRDGSTQEFETTNQSPVLRRPVPLYPQIPRNEHHFYPYARRSNSSNTEIIPSLTLPSISSFGAIFPENSSIHGSSPGIMSEALPPLTETLTLPSPWTGLPRKSMSMSFGSTGKQVLLPPAPDVGNPLNPKSTSHDFKPLEIVKDDNHVDKKFKFNTNNLPSPPTTNLLSPKLTASLLSPLSSPKSYPTDFYRSIQPKIDLLSQPVSWCNNNDMDFSPYRI</sequence>
<comment type="caution">
    <text evidence="1">The sequence shown here is derived from an EMBL/GenBank/DDBJ whole genome shotgun (WGS) entry which is preliminary data.</text>
</comment>
<dbReference type="Proteomes" id="UP000789706">
    <property type="component" value="Unassembled WGS sequence"/>
</dbReference>
<dbReference type="EMBL" id="CAJVPK010000773">
    <property type="protein sequence ID" value="CAG8548037.1"/>
    <property type="molecule type" value="Genomic_DNA"/>
</dbReference>